<sequence length="153" mass="16545">MAKNLEDLILKERPETIAAFIVEPLMGAAGVIPPPATYFEKIQAVLKKYDILFITDEIICGFGRLGTMFGCDKYNIKPDLVSIAKAHSSAYIPITAVLVSPEISDVIYSQSNKLGVASYFGAQCEKNGMLVGVVGDNVMMSPPFIITPGEVDK</sequence>
<evidence type="ECO:0000256" key="4">
    <source>
        <dbReference type="ARBA" id="ARBA00022679"/>
    </source>
</evidence>
<accession>A0A8S0VJR2</accession>
<comment type="subcellular location">
    <subcellularLocation>
        <location evidence="1">Mitochondrion</location>
    </subcellularLocation>
</comment>
<dbReference type="Pfam" id="PF00202">
    <property type="entry name" value="Aminotran_3"/>
    <property type="match status" value="1"/>
</dbReference>
<dbReference type="Gramene" id="OE9A045773T1">
    <property type="protein sequence ID" value="OE9A045773C1"/>
    <property type="gene ID" value="OE9A045773"/>
</dbReference>
<dbReference type="OrthoDB" id="425114at2759"/>
<evidence type="ECO:0000256" key="1">
    <source>
        <dbReference type="ARBA" id="ARBA00004173"/>
    </source>
</evidence>
<dbReference type="SUPFAM" id="SSF53383">
    <property type="entry name" value="PLP-dependent transferases"/>
    <property type="match status" value="1"/>
</dbReference>
<proteinExistence type="inferred from homology"/>
<reference evidence="5 6" key="1">
    <citation type="submission" date="2019-12" db="EMBL/GenBank/DDBJ databases">
        <authorList>
            <person name="Alioto T."/>
            <person name="Alioto T."/>
            <person name="Gomez Garrido J."/>
        </authorList>
    </citation>
    <scope>NUCLEOTIDE SEQUENCE [LARGE SCALE GENOMIC DNA]</scope>
</reference>
<dbReference type="GO" id="GO:0009102">
    <property type="term" value="P:biotin biosynthetic process"/>
    <property type="evidence" value="ECO:0007669"/>
    <property type="project" value="TreeGrafter"/>
</dbReference>
<keyword evidence="6" id="KW-1185">Reference proteome</keyword>
<dbReference type="InterPro" id="IPR015424">
    <property type="entry name" value="PyrdxlP-dep_Trfase"/>
</dbReference>
<dbReference type="AlphaFoldDB" id="A0A8S0VJR2"/>
<name>A0A8S0VJR2_OLEEU</name>
<evidence type="ECO:0000313" key="6">
    <source>
        <dbReference type="Proteomes" id="UP000594638"/>
    </source>
</evidence>
<dbReference type="GO" id="GO:0005739">
    <property type="term" value="C:mitochondrion"/>
    <property type="evidence" value="ECO:0007669"/>
    <property type="project" value="UniProtKB-SubCell"/>
</dbReference>
<comment type="similarity">
    <text evidence="2">Belongs to the class-III pyridoxal-phosphate-dependent aminotransferase family.</text>
</comment>
<dbReference type="EMBL" id="CACTIH010009592">
    <property type="protein sequence ID" value="CAA3032467.1"/>
    <property type="molecule type" value="Genomic_DNA"/>
</dbReference>
<gene>
    <name evidence="5" type="ORF">OLEA9_A045773</name>
</gene>
<organism evidence="5 6">
    <name type="scientific">Olea europaea subsp. europaea</name>
    <dbReference type="NCBI Taxonomy" id="158383"/>
    <lineage>
        <taxon>Eukaryota</taxon>
        <taxon>Viridiplantae</taxon>
        <taxon>Streptophyta</taxon>
        <taxon>Embryophyta</taxon>
        <taxon>Tracheophyta</taxon>
        <taxon>Spermatophyta</taxon>
        <taxon>Magnoliopsida</taxon>
        <taxon>eudicotyledons</taxon>
        <taxon>Gunneridae</taxon>
        <taxon>Pentapetalae</taxon>
        <taxon>asterids</taxon>
        <taxon>lamiids</taxon>
        <taxon>Lamiales</taxon>
        <taxon>Oleaceae</taxon>
        <taxon>Oleeae</taxon>
        <taxon>Olea</taxon>
    </lineage>
</organism>
<dbReference type="GO" id="GO:0004015">
    <property type="term" value="F:adenosylmethionine-8-amino-7-oxononanoate transaminase activity"/>
    <property type="evidence" value="ECO:0007669"/>
    <property type="project" value="TreeGrafter"/>
</dbReference>
<dbReference type="Gene3D" id="3.40.640.10">
    <property type="entry name" value="Type I PLP-dependent aspartate aminotransferase-like (Major domain)"/>
    <property type="match status" value="1"/>
</dbReference>
<keyword evidence="3" id="KW-0032">Aminotransferase</keyword>
<evidence type="ECO:0000256" key="2">
    <source>
        <dbReference type="ARBA" id="ARBA00008954"/>
    </source>
</evidence>
<dbReference type="Proteomes" id="UP000594638">
    <property type="component" value="Unassembled WGS sequence"/>
</dbReference>
<dbReference type="PANTHER" id="PTHR42684">
    <property type="entry name" value="ADENOSYLMETHIONINE-8-AMINO-7-OXONONANOATE AMINOTRANSFERASE"/>
    <property type="match status" value="1"/>
</dbReference>
<dbReference type="InterPro" id="IPR005814">
    <property type="entry name" value="Aminotrans_3"/>
</dbReference>
<evidence type="ECO:0000256" key="3">
    <source>
        <dbReference type="ARBA" id="ARBA00022576"/>
    </source>
</evidence>
<comment type="caution">
    <text evidence="5">The sequence shown here is derived from an EMBL/GenBank/DDBJ whole genome shotgun (WGS) entry which is preliminary data.</text>
</comment>
<feature type="non-terminal residue" evidence="5">
    <location>
        <position position="153"/>
    </location>
</feature>
<keyword evidence="4" id="KW-0808">Transferase</keyword>
<dbReference type="InterPro" id="IPR049704">
    <property type="entry name" value="Aminotrans_3_PPA_site"/>
</dbReference>
<evidence type="ECO:0000313" key="5">
    <source>
        <dbReference type="EMBL" id="CAA3032467.1"/>
    </source>
</evidence>
<dbReference type="GO" id="GO:0030170">
    <property type="term" value="F:pyridoxal phosphate binding"/>
    <property type="evidence" value="ECO:0007669"/>
    <property type="project" value="InterPro"/>
</dbReference>
<protein>
    <submittedName>
        <fullName evidence="5">Gamma aminobutyrate transaminase 1, mitochondrial</fullName>
    </submittedName>
</protein>
<dbReference type="PROSITE" id="PS00600">
    <property type="entry name" value="AA_TRANSFER_CLASS_3"/>
    <property type="match status" value="1"/>
</dbReference>
<dbReference type="GO" id="GO:0009448">
    <property type="term" value="P:gamma-aminobutyric acid metabolic process"/>
    <property type="evidence" value="ECO:0007669"/>
    <property type="project" value="TreeGrafter"/>
</dbReference>
<dbReference type="PANTHER" id="PTHR42684:SF3">
    <property type="entry name" value="ADENOSYLMETHIONINE-8-AMINO-7-OXONONANOATE AMINOTRANSFERASE"/>
    <property type="match status" value="1"/>
</dbReference>
<dbReference type="InterPro" id="IPR015421">
    <property type="entry name" value="PyrdxlP-dep_Trfase_major"/>
</dbReference>